<dbReference type="Gene3D" id="1.10.3170.10">
    <property type="entry name" value="Recbcd, chain B, domain 2"/>
    <property type="match status" value="1"/>
</dbReference>
<dbReference type="InterPro" id="IPR004586">
    <property type="entry name" value="RecB"/>
</dbReference>
<dbReference type="GO" id="GO:0000724">
    <property type="term" value="P:double-strand break repair via homologous recombination"/>
    <property type="evidence" value="ECO:0007669"/>
    <property type="project" value="UniProtKB-UniRule"/>
</dbReference>
<sequence length="1175" mass="131088">MTAHKILDSLSFPLHAMRLIEASAGTGKTYTIAALYLRLLLGHGAEGSAHARPLDVDEILVVTFTEAATGELRDRVRARIQEARRAFMRGASDDGFIQGLLADTPDHAGAARLLGDAARNMDQAAIFTIHGFCQRMLKQHAFESGSLFDTELEQDDAPLLHEAMLDYWRQRVYTLPDALADEVLTLWAEPSRLLKDIRPHLATDGLRLEPDLAGVDLLEQWHKQDLRVTAFKQAWSRNTDDLLALLQVADLNGNSYRKASMPVWLQAIDDYCESPQVLPDSKLSEVLERFCQSRLYEKTKKNGVSPEHLLFEQLEELCTSWAPLRELILTEALHEVRLRLARNKQQRRVQGFDDLLSGLDRALASVAGERLATAIRAQYPVALIDEFQDTDPQQYRIFSTLYAGAPDCGLFMIGDPKQAIYAFRGADIFTYIQARRAVADHYTLETNWRSGQKMVDAVNRLFARHDAPFIYDADIPFVSVRAAAHADKKPLKLQGDVVPAMTLWHLPGEPVAKADYLACFAASCASQVVTLLEGEATLGDRPLEAADLAVLVRDRYEAAAVQRELQRRNVPSVYQSGRDSVFSTQEAIDLYRILQAVQEPQQERYLRTALASGLLLQDAAALNALNEDERCWEALVAQFMDYHLRWENLGVLAMVHQLLEQRKLAPALLALPGGERRLTDLLHLAELLQEASQQLEGMPGLMRWFGEHLQNPNSASTAQQLRLESDRNRVTLVTIHKSKGLEYPVVLLPFPNSFRVASTALYHDEDQGTVLDLSGARESMEQADGERLAEDLRLLYVALTRSVHACYLGISDIRLGRGNKSVLPASALGYLLLRGASPAELSACLKDFASAAGIALCEPPLHERSLQTPSQGEVTLQARAFRTAILRNWRIASYSGLSSHGRSQTLTELPGLDLEVVAEADSAAPLIEQADIFSFPKGARAGTFLHGLFEQLDFPDARGAVLAQVVQQRLQLEGYDPLWQPVLEQLVADVLDAPLDADGVCLRQVAAADRLVELEFLLPVAGLDCRALNRLLAEGDALSARAGLLQFDRVQGMLKGFVDLVFRVDERYYIADYKSNHLGHDTQAYAQEALEGAMLEHRYDLQYQLYTLALHRLLRQRLPDYDYDTHMGGVFYLFVRGMRVGAQERPGVFQRRPDRALIESLDRLFAGQSLTLAEA</sequence>
<feature type="region of interest" description="DNA-binding and helicase activity, interacts with RecC" evidence="15">
    <location>
        <begin position="1"/>
        <end position="842"/>
    </location>
</feature>
<dbReference type="PANTHER" id="PTHR11070:SF23">
    <property type="entry name" value="RECBCD ENZYME SUBUNIT RECB"/>
    <property type="match status" value="1"/>
</dbReference>
<evidence type="ECO:0000256" key="11">
    <source>
        <dbReference type="ARBA" id="ARBA00023204"/>
    </source>
</evidence>
<comment type="function">
    <text evidence="15">A helicase/nuclease that prepares dsDNA breaks (DSB) for recombinational DNA repair. Binds to DSBs and unwinds DNA via a highly rapid and processive ATP-dependent bidirectional helicase activity. Unwinds dsDNA until it encounters a Chi (crossover hotspot instigator) sequence from the 3' direction. Cuts ssDNA a few nucleotides 3' to the Chi site. The properties and activities of the enzyme are changed at Chi. The Chi-altered holoenzyme produces a long 3'-ssDNA overhang and facilitates RecA-binding to the ssDNA for homologous DNA recombination and repair. Holoenzyme degrades any linearized DNA that is unable to undergo homologous recombination. In the holoenzyme this subunit contributes ATPase, 3'-5' helicase, exonuclease activity and loads RecA onto ssDNA.</text>
</comment>
<feature type="active site" description="For nuclease activity" evidence="15">
    <location>
        <position position="1072"/>
    </location>
</feature>
<reference evidence="19 20" key="2">
    <citation type="journal article" date="2018" name="Int. J. Syst. Evol. Microbiol.">
        <title>Marinobacterium aestuarii sp. nov., a benzene-degrading marine bacterium isolated from estuary sediment.</title>
        <authorList>
            <person name="Bae S.S."/>
            <person name="Jung J."/>
            <person name="Chung D."/>
            <person name="Baek K."/>
        </authorList>
    </citation>
    <scope>NUCLEOTIDE SEQUENCE [LARGE SCALE GENOMIC DNA]</scope>
    <source>
        <strain evidence="19 20">ST58-10</strain>
    </source>
</reference>
<dbReference type="PANTHER" id="PTHR11070">
    <property type="entry name" value="UVRD / RECB / PCRA DNA HELICASE FAMILY MEMBER"/>
    <property type="match status" value="1"/>
</dbReference>
<dbReference type="STRING" id="1821621.A8C75_07125"/>
<dbReference type="AlphaFoldDB" id="A0A1A9EWJ3"/>
<name>A0A1A9EWJ3_9GAMM</name>
<dbReference type="GO" id="GO:0016887">
    <property type="term" value="F:ATP hydrolysis activity"/>
    <property type="evidence" value="ECO:0007669"/>
    <property type="project" value="RHEA"/>
</dbReference>
<evidence type="ECO:0000256" key="6">
    <source>
        <dbReference type="ARBA" id="ARBA00022806"/>
    </source>
</evidence>
<dbReference type="InterPro" id="IPR011604">
    <property type="entry name" value="PDDEXK-like_dom_sf"/>
</dbReference>
<dbReference type="Pfam" id="PF00580">
    <property type="entry name" value="UvrD-helicase"/>
    <property type="match status" value="1"/>
</dbReference>
<feature type="region of interest" description="Nuclease activity, interacts with RecD and RecA" evidence="15">
    <location>
        <begin position="888"/>
        <end position="1175"/>
    </location>
</feature>
<evidence type="ECO:0000256" key="5">
    <source>
        <dbReference type="ARBA" id="ARBA00022801"/>
    </source>
</evidence>
<keyword evidence="1 15" id="KW-0540">Nuclease</keyword>
<dbReference type="RefSeq" id="WP_067380002.1">
    <property type="nucleotide sequence ID" value="NZ_CP015839.1"/>
</dbReference>
<comment type="domain">
    <text evidence="15">The N-terminal DNA-binding domain is a ssDNA-dependent ATPase and has ATP-dependent 3'-5' helicase function. This domain interacts with RecC.</text>
</comment>
<keyword evidence="9 15" id="KW-0460">Magnesium</keyword>
<dbReference type="GO" id="GO:0003677">
    <property type="term" value="F:DNA binding"/>
    <property type="evidence" value="ECO:0007669"/>
    <property type="project" value="UniProtKB-UniRule"/>
</dbReference>
<gene>
    <name evidence="15" type="primary">recB</name>
    <name evidence="19" type="ORF">A8C75_07125</name>
</gene>
<dbReference type="GO" id="GO:0009338">
    <property type="term" value="C:exodeoxyribonuclease V complex"/>
    <property type="evidence" value="ECO:0007669"/>
    <property type="project" value="TreeGrafter"/>
</dbReference>
<dbReference type="InterPro" id="IPR027417">
    <property type="entry name" value="P-loop_NTPase"/>
</dbReference>
<evidence type="ECO:0000313" key="19">
    <source>
        <dbReference type="EMBL" id="ANG62286.1"/>
    </source>
</evidence>
<dbReference type="EMBL" id="CP015839">
    <property type="protein sequence ID" value="ANG62286.1"/>
    <property type="molecule type" value="Genomic_DNA"/>
</dbReference>
<comment type="catalytic activity">
    <reaction evidence="14 15">
        <text>ATP + H2O = ADP + phosphate + H(+)</text>
        <dbReference type="Rhea" id="RHEA:13065"/>
        <dbReference type="ChEBI" id="CHEBI:15377"/>
        <dbReference type="ChEBI" id="CHEBI:15378"/>
        <dbReference type="ChEBI" id="CHEBI:30616"/>
        <dbReference type="ChEBI" id="CHEBI:43474"/>
        <dbReference type="ChEBI" id="CHEBI:456216"/>
        <dbReference type="EC" id="5.6.2.4"/>
    </reaction>
</comment>
<evidence type="ECO:0000256" key="1">
    <source>
        <dbReference type="ARBA" id="ARBA00022722"/>
    </source>
</evidence>
<evidence type="ECO:0000256" key="14">
    <source>
        <dbReference type="ARBA" id="ARBA00048988"/>
    </source>
</evidence>
<evidence type="ECO:0000313" key="20">
    <source>
        <dbReference type="Proteomes" id="UP000078070"/>
    </source>
</evidence>
<evidence type="ECO:0000256" key="2">
    <source>
        <dbReference type="ARBA" id="ARBA00022723"/>
    </source>
</evidence>
<evidence type="ECO:0000256" key="12">
    <source>
        <dbReference type="ARBA" id="ARBA00023235"/>
    </source>
</evidence>
<dbReference type="SUPFAM" id="SSF52980">
    <property type="entry name" value="Restriction endonuclease-like"/>
    <property type="match status" value="1"/>
</dbReference>
<dbReference type="Proteomes" id="UP000078070">
    <property type="component" value="Chromosome"/>
</dbReference>
<feature type="binding site" evidence="15">
    <location>
        <position position="946"/>
    </location>
    <ligand>
        <name>Mg(2+)</name>
        <dbReference type="ChEBI" id="CHEBI:18420"/>
    </ligand>
</feature>
<accession>A0A1A9EWJ3</accession>
<feature type="binding site" evidence="15">
    <location>
        <position position="1072"/>
    </location>
    <ligand>
        <name>Mg(2+)</name>
        <dbReference type="ChEBI" id="CHEBI:18420"/>
    </ligand>
</feature>
<dbReference type="SUPFAM" id="SSF52540">
    <property type="entry name" value="P-loop containing nucleoside triphosphate hydrolases"/>
    <property type="match status" value="1"/>
</dbReference>
<dbReference type="GO" id="GO:0005524">
    <property type="term" value="F:ATP binding"/>
    <property type="evidence" value="ECO:0007669"/>
    <property type="project" value="UniProtKB-UniRule"/>
</dbReference>
<keyword evidence="2 15" id="KW-0479">Metal-binding</keyword>
<dbReference type="GO" id="GO:0005829">
    <property type="term" value="C:cytosol"/>
    <property type="evidence" value="ECO:0007669"/>
    <property type="project" value="TreeGrafter"/>
</dbReference>
<dbReference type="NCBIfam" id="TIGR00609">
    <property type="entry name" value="recB"/>
    <property type="match status" value="1"/>
</dbReference>
<feature type="domain" description="UvrD-like helicase ATP-binding" evidence="17">
    <location>
        <begin position="1"/>
        <end position="451"/>
    </location>
</feature>
<dbReference type="HAMAP" id="MF_01485">
    <property type="entry name" value="RecB"/>
    <property type="match status" value="1"/>
</dbReference>
<dbReference type="EC" id="3.1.11.5" evidence="15"/>
<evidence type="ECO:0000259" key="17">
    <source>
        <dbReference type="PROSITE" id="PS51198"/>
    </source>
</evidence>
<reference evidence="20" key="1">
    <citation type="submission" date="2016-05" db="EMBL/GenBank/DDBJ databases">
        <authorList>
            <person name="Baek K."/>
            <person name="Yang S.-J."/>
        </authorList>
    </citation>
    <scope>NUCLEOTIDE SEQUENCE [LARGE SCALE GENOMIC DNA]</scope>
    <source>
        <strain evidence="20">ST58-10</strain>
    </source>
</reference>
<proteinExistence type="inferred from homology"/>
<keyword evidence="4 15" id="KW-0227">DNA damage</keyword>
<dbReference type="Pfam" id="PF12705">
    <property type="entry name" value="PDDEXK_1"/>
    <property type="match status" value="1"/>
</dbReference>
<keyword evidence="12 15" id="KW-0413">Isomerase</keyword>
<dbReference type="Gene3D" id="3.90.320.10">
    <property type="match status" value="1"/>
</dbReference>
<comment type="catalytic activity">
    <reaction evidence="15">
        <text>Exonucleolytic cleavage (in the presence of ATP) in either 5'- to 3'- or 3'- to 5'-direction to yield 5'-phosphooligonucleotides.</text>
        <dbReference type="EC" id="3.1.11.5"/>
    </reaction>
</comment>
<dbReference type="PROSITE" id="PS51217">
    <property type="entry name" value="UVRD_HELICASE_CTER"/>
    <property type="match status" value="1"/>
</dbReference>
<dbReference type="Gene3D" id="1.10.486.10">
    <property type="entry name" value="PCRA, domain 4"/>
    <property type="match status" value="1"/>
</dbReference>
<keyword evidence="11 15" id="KW-0234">DNA repair</keyword>
<comment type="miscellaneous">
    <text evidence="15">In the RecBCD complex, RecB has a slow 3'-5' helicase, an exonuclease activity and loads RecA onto ssDNA, RecD has a fast 5'-3' helicase activity, while RecC stimulates the ATPase and processivity of the RecB helicase and contributes to recognition of the Chi site.</text>
</comment>
<dbReference type="EC" id="5.6.2.4" evidence="15"/>
<keyword evidence="8 15" id="KW-0067">ATP-binding</keyword>
<comment type="catalytic activity">
    <reaction evidence="13 15">
        <text>Couples ATP hydrolysis with the unwinding of duplex DNA by translocating in the 3'-5' direction.</text>
        <dbReference type="EC" id="5.6.2.4"/>
    </reaction>
</comment>
<dbReference type="OrthoDB" id="9810135at2"/>
<dbReference type="InterPro" id="IPR014017">
    <property type="entry name" value="DNA_helicase_UvrD-like_C"/>
</dbReference>
<dbReference type="GO" id="GO:0043138">
    <property type="term" value="F:3'-5' DNA helicase activity"/>
    <property type="evidence" value="ECO:0007669"/>
    <property type="project" value="UniProtKB-UniRule"/>
</dbReference>
<dbReference type="InterPro" id="IPR014016">
    <property type="entry name" value="UvrD-like_ATP-bd"/>
</dbReference>
<comment type="cofactor">
    <cofactor evidence="15">
        <name>Mg(2+)</name>
        <dbReference type="ChEBI" id="CHEBI:18420"/>
    </cofactor>
    <text evidence="15">Binds 1 Mg(2+) ion per subunit.</text>
</comment>
<evidence type="ECO:0000256" key="10">
    <source>
        <dbReference type="ARBA" id="ARBA00023125"/>
    </source>
</evidence>
<evidence type="ECO:0000256" key="9">
    <source>
        <dbReference type="ARBA" id="ARBA00022842"/>
    </source>
</evidence>
<keyword evidence="10 15" id="KW-0238">DNA-binding</keyword>
<evidence type="ECO:0000256" key="4">
    <source>
        <dbReference type="ARBA" id="ARBA00022763"/>
    </source>
</evidence>
<feature type="binding site" evidence="16">
    <location>
        <begin position="22"/>
        <end position="29"/>
    </location>
    <ligand>
        <name>ATP</name>
        <dbReference type="ChEBI" id="CHEBI:30616"/>
    </ligand>
</feature>
<dbReference type="Pfam" id="PF13361">
    <property type="entry name" value="UvrD_C"/>
    <property type="match status" value="1"/>
</dbReference>
<evidence type="ECO:0000259" key="18">
    <source>
        <dbReference type="PROSITE" id="PS51217"/>
    </source>
</evidence>
<comment type="domain">
    <text evidence="15">The C-terminal domain has nuclease activity and interacts with RecD. It interacts with RecA, facilitating its loading onto ssDNA.</text>
</comment>
<evidence type="ECO:0000256" key="8">
    <source>
        <dbReference type="ARBA" id="ARBA00022840"/>
    </source>
</evidence>
<dbReference type="Gene3D" id="3.40.50.300">
    <property type="entry name" value="P-loop containing nucleotide triphosphate hydrolases"/>
    <property type="match status" value="2"/>
</dbReference>
<dbReference type="GO" id="GO:0008854">
    <property type="term" value="F:exodeoxyribonuclease V activity"/>
    <property type="evidence" value="ECO:0007669"/>
    <property type="project" value="UniProtKB-EC"/>
</dbReference>
<dbReference type="GO" id="GO:0000287">
    <property type="term" value="F:magnesium ion binding"/>
    <property type="evidence" value="ECO:0007669"/>
    <property type="project" value="UniProtKB-UniRule"/>
</dbReference>
<evidence type="ECO:0000256" key="3">
    <source>
        <dbReference type="ARBA" id="ARBA00022741"/>
    </source>
</evidence>
<dbReference type="CDD" id="cd22352">
    <property type="entry name" value="RecB_C-like"/>
    <property type="match status" value="1"/>
</dbReference>
<evidence type="ECO:0000256" key="13">
    <source>
        <dbReference type="ARBA" id="ARBA00034617"/>
    </source>
</evidence>
<organism evidence="19 20">
    <name type="scientific">Marinobacterium aestuarii</name>
    <dbReference type="NCBI Taxonomy" id="1821621"/>
    <lineage>
        <taxon>Bacteria</taxon>
        <taxon>Pseudomonadati</taxon>
        <taxon>Pseudomonadota</taxon>
        <taxon>Gammaproteobacteria</taxon>
        <taxon>Oceanospirillales</taxon>
        <taxon>Oceanospirillaceae</taxon>
        <taxon>Marinobacterium</taxon>
    </lineage>
</organism>
<dbReference type="InterPro" id="IPR038726">
    <property type="entry name" value="PDDEXK_AddAB-type"/>
</dbReference>
<keyword evidence="6 15" id="KW-0347">Helicase</keyword>
<dbReference type="KEGG" id="mars:A8C75_07125"/>
<evidence type="ECO:0000256" key="15">
    <source>
        <dbReference type="HAMAP-Rule" id="MF_01485"/>
    </source>
</evidence>
<protein>
    <recommendedName>
        <fullName evidence="15">RecBCD enzyme subunit RecB</fullName>
        <ecNumber evidence="15">3.1.11.5</ecNumber>
        <ecNumber evidence="15">5.6.2.4</ecNumber>
    </recommendedName>
    <alternativeName>
        <fullName evidence="15">DNA 3'-5' helicase subunit RecB</fullName>
    </alternativeName>
    <alternativeName>
        <fullName evidence="15">Exonuclease V subunit RecB</fullName>
        <shortName evidence="15">ExoV subunit RecB</shortName>
    </alternativeName>
    <alternativeName>
        <fullName evidence="15">Helicase/nuclease RecBCD subunit RecB</fullName>
    </alternativeName>
</protein>
<evidence type="ECO:0000256" key="7">
    <source>
        <dbReference type="ARBA" id="ARBA00022839"/>
    </source>
</evidence>
<evidence type="ECO:0000256" key="16">
    <source>
        <dbReference type="PROSITE-ProRule" id="PRU00560"/>
    </source>
</evidence>
<comment type="subunit">
    <text evidence="15">Heterotrimer of RecB, RecC and RecD. All subunits contribute to DNA-binding. Interacts with RecA.</text>
</comment>
<keyword evidence="3 15" id="KW-0547">Nucleotide-binding</keyword>
<keyword evidence="20" id="KW-1185">Reference proteome</keyword>
<dbReference type="PROSITE" id="PS51198">
    <property type="entry name" value="UVRD_HELICASE_ATP_BIND"/>
    <property type="match status" value="1"/>
</dbReference>
<keyword evidence="7 15" id="KW-0269">Exonuclease</keyword>
<feature type="binding site" evidence="15">
    <location>
        <position position="1059"/>
    </location>
    <ligand>
        <name>Mg(2+)</name>
        <dbReference type="ChEBI" id="CHEBI:18420"/>
    </ligand>
</feature>
<comment type="similarity">
    <text evidence="15">Belongs to the helicase family. UvrD subfamily.</text>
</comment>
<keyword evidence="5 15" id="KW-0378">Hydrolase</keyword>
<dbReference type="InterPro" id="IPR000212">
    <property type="entry name" value="DNA_helicase_UvrD/REP"/>
</dbReference>
<feature type="domain" description="UvrD-like helicase C-terminal" evidence="18">
    <location>
        <begin position="482"/>
        <end position="740"/>
    </location>
</feature>
<dbReference type="InterPro" id="IPR011335">
    <property type="entry name" value="Restrct_endonuc-II-like"/>
</dbReference>